<dbReference type="AlphaFoldDB" id="A0A381VWD8"/>
<dbReference type="Gene3D" id="2.60.40.420">
    <property type="entry name" value="Cupredoxins - blue copper proteins"/>
    <property type="match status" value="1"/>
</dbReference>
<reference evidence="2" key="1">
    <citation type="submission" date="2018-05" db="EMBL/GenBank/DDBJ databases">
        <authorList>
            <person name="Lanie J.A."/>
            <person name="Ng W.-L."/>
            <person name="Kazmierczak K.M."/>
            <person name="Andrzejewski T.M."/>
            <person name="Davidsen T.M."/>
            <person name="Wayne K.J."/>
            <person name="Tettelin H."/>
            <person name="Glass J.I."/>
            <person name="Rusch D."/>
            <person name="Podicherti R."/>
            <person name="Tsui H.-C.T."/>
            <person name="Winkler M.E."/>
        </authorList>
    </citation>
    <scope>NUCLEOTIDE SEQUENCE</scope>
</reference>
<dbReference type="InterPro" id="IPR008972">
    <property type="entry name" value="Cupredoxin"/>
</dbReference>
<evidence type="ECO:0000256" key="1">
    <source>
        <dbReference type="SAM" id="MobiDB-lite"/>
    </source>
</evidence>
<protein>
    <recommendedName>
        <fullName evidence="3">EfeO-type cupredoxin-like domain-containing protein</fullName>
    </recommendedName>
</protein>
<dbReference type="PROSITE" id="PS51257">
    <property type="entry name" value="PROKAR_LIPOPROTEIN"/>
    <property type="match status" value="1"/>
</dbReference>
<feature type="compositionally biased region" description="Basic and acidic residues" evidence="1">
    <location>
        <begin position="238"/>
        <end position="249"/>
    </location>
</feature>
<dbReference type="EMBL" id="UINC01009979">
    <property type="protein sequence ID" value="SVA44574.1"/>
    <property type="molecule type" value="Genomic_DNA"/>
</dbReference>
<feature type="region of interest" description="Disordered" evidence="1">
    <location>
        <begin position="107"/>
        <end position="139"/>
    </location>
</feature>
<name>A0A381VWD8_9ZZZZ</name>
<feature type="region of interest" description="Disordered" evidence="1">
    <location>
        <begin position="227"/>
        <end position="249"/>
    </location>
</feature>
<organism evidence="2">
    <name type="scientific">marine metagenome</name>
    <dbReference type="NCBI Taxonomy" id="408172"/>
    <lineage>
        <taxon>unclassified sequences</taxon>
        <taxon>metagenomes</taxon>
        <taxon>ecological metagenomes</taxon>
    </lineage>
</organism>
<sequence>MSIGRKYGTVIMGLICLMVIIASACGSENTPSSSEVRHINVQIEEGEASGVGEKVSINKGDDVKISFTSDEHLTVHLHGYDIKEDVPKGGEAVMEFNANATGRFVITSHQPSDEGDDSHSGHMPNDMNSSKHDGHGDLFESKTLVKGDTFSYIIPSDMEDTEIPYHDHMAHEQSALIVVSKHHGREGIVAIIVADSSRMYQPVEVTVKPGATVEWTIGRDAKVRLTSGFPPASSHGGSVKEDVHEEQEKTLVAIEVRP</sequence>
<accession>A0A381VWD8</accession>
<evidence type="ECO:0000313" key="2">
    <source>
        <dbReference type="EMBL" id="SVA44574.1"/>
    </source>
</evidence>
<dbReference type="SUPFAM" id="SSF49503">
    <property type="entry name" value="Cupredoxins"/>
    <property type="match status" value="1"/>
</dbReference>
<feature type="compositionally biased region" description="Basic and acidic residues" evidence="1">
    <location>
        <begin position="129"/>
        <end position="139"/>
    </location>
</feature>
<proteinExistence type="predicted"/>
<gene>
    <name evidence="2" type="ORF">METZ01_LOCUS97428</name>
</gene>
<evidence type="ECO:0008006" key="3">
    <source>
        <dbReference type="Google" id="ProtNLM"/>
    </source>
</evidence>